<dbReference type="OrthoDB" id="5872154at2759"/>
<dbReference type="OMA" id="ITICLKS"/>
<keyword evidence="7" id="KW-1185">Reference proteome</keyword>
<reference evidence="6" key="2">
    <citation type="submission" date="2021-01" db="UniProtKB">
        <authorList>
            <consortium name="EnsemblMetazoa"/>
        </authorList>
    </citation>
    <scope>IDENTIFICATION</scope>
</reference>
<dbReference type="InterPro" id="IPR017455">
    <property type="entry name" value="Znf_FYVE-rel"/>
</dbReference>
<sequence length="467" mass="51049">MGTIKLEGVEIYPAQTEGSPDVYSESPFRLAKAKWVSDDEALICIACNQKFNQLRRKHHCRMCGRVLCSKCCKEKVPLPQLSLHDPERVCDICLPVTELVTKARSGSTAFQIEASTGLLENVCDPNGLRKVVELGGLQTLIYLSRVNAQPVKRACASGIHTMSTHQPLQHLLADAGAIKAICGILSTADESQETLIIDAISALMIFVKSPHLKTKALSDGALQPVLKLCGMQASEAIALLAVRTLNLITEHAGNHAAIIENDRNALPHLLSLTTSSDEQMQEITLKTLGGLSMGTDWHRHRIVQEDFSSGRNLSRVLRSRPKNKQVLCNAACLVANLATSEQDQGSLSECVDSLCTLLTEFRYQKELLMHVARALANFAKYRHNAFRLVERLPVIITICLKSSADEVVQQGTRIILHLLQHSADSTINCLLTDGVTDLLKVISKAPGMVDAMQSSLLLQAAEREAPS</sequence>
<dbReference type="GeneID" id="100888054"/>
<dbReference type="InterPro" id="IPR011989">
    <property type="entry name" value="ARM-like"/>
</dbReference>
<dbReference type="InterPro" id="IPR016024">
    <property type="entry name" value="ARM-type_fold"/>
</dbReference>
<keyword evidence="2 4" id="KW-0863">Zinc-finger</keyword>
<protein>
    <recommendedName>
        <fullName evidence="5">FYVE-type domain-containing protein</fullName>
    </recommendedName>
</protein>
<dbReference type="InterPro" id="IPR000306">
    <property type="entry name" value="Znf_FYVE"/>
</dbReference>
<dbReference type="PANTHER" id="PTHR39490:SF9">
    <property type="entry name" value="FYVE-TYPE DOMAIN-CONTAINING PROTEIN"/>
    <property type="match status" value="1"/>
</dbReference>
<evidence type="ECO:0000256" key="1">
    <source>
        <dbReference type="ARBA" id="ARBA00022723"/>
    </source>
</evidence>
<organism evidence="6 7">
    <name type="scientific">Strongylocentrotus purpuratus</name>
    <name type="common">Purple sea urchin</name>
    <dbReference type="NCBI Taxonomy" id="7668"/>
    <lineage>
        <taxon>Eukaryota</taxon>
        <taxon>Metazoa</taxon>
        <taxon>Echinodermata</taxon>
        <taxon>Eleutherozoa</taxon>
        <taxon>Echinozoa</taxon>
        <taxon>Echinoidea</taxon>
        <taxon>Euechinoidea</taxon>
        <taxon>Echinacea</taxon>
        <taxon>Camarodonta</taxon>
        <taxon>Echinidea</taxon>
        <taxon>Strongylocentrotidae</taxon>
        <taxon>Strongylocentrotus</taxon>
    </lineage>
</organism>
<dbReference type="PROSITE" id="PS50178">
    <property type="entry name" value="ZF_FYVE"/>
    <property type="match status" value="1"/>
</dbReference>
<name>A0A7M7GJ01_STRPU</name>
<evidence type="ECO:0000256" key="2">
    <source>
        <dbReference type="ARBA" id="ARBA00022771"/>
    </source>
</evidence>
<dbReference type="PANTHER" id="PTHR39490">
    <property type="entry name" value="ARRESTIN DOMAIN-CONTAINING PROTEIN D"/>
    <property type="match status" value="1"/>
</dbReference>
<feature type="domain" description="FYVE-type" evidence="5">
    <location>
        <begin position="38"/>
        <end position="98"/>
    </location>
</feature>
<dbReference type="Pfam" id="PF01363">
    <property type="entry name" value="FYVE"/>
    <property type="match status" value="1"/>
</dbReference>
<dbReference type="InterPro" id="IPR011011">
    <property type="entry name" value="Znf_FYVE_PHD"/>
</dbReference>
<accession>A0A7M7GJ01</accession>
<evidence type="ECO:0000259" key="5">
    <source>
        <dbReference type="PROSITE" id="PS50178"/>
    </source>
</evidence>
<dbReference type="InParanoid" id="A0A7M7GJ01"/>
<dbReference type="KEGG" id="spu:100888054"/>
<dbReference type="Gene3D" id="3.30.40.10">
    <property type="entry name" value="Zinc/RING finger domain, C3HC4 (zinc finger)"/>
    <property type="match status" value="1"/>
</dbReference>
<dbReference type="RefSeq" id="XP_003729449.3">
    <property type="nucleotide sequence ID" value="XM_003729401.3"/>
</dbReference>
<dbReference type="InterPro" id="IPR052113">
    <property type="entry name" value="FYVE-type_Zinc_Finger"/>
</dbReference>
<dbReference type="EnsemblMetazoa" id="XM_003729401">
    <property type="protein sequence ID" value="XP_003729449"/>
    <property type="gene ID" value="LOC100888054"/>
</dbReference>
<proteinExistence type="predicted"/>
<evidence type="ECO:0000256" key="4">
    <source>
        <dbReference type="PROSITE-ProRule" id="PRU00091"/>
    </source>
</evidence>
<dbReference type="AlphaFoldDB" id="A0A7M7GJ01"/>
<dbReference type="Gene3D" id="1.25.10.10">
    <property type="entry name" value="Leucine-rich Repeat Variant"/>
    <property type="match status" value="1"/>
</dbReference>
<keyword evidence="1" id="KW-0479">Metal-binding</keyword>
<dbReference type="InterPro" id="IPR013083">
    <property type="entry name" value="Znf_RING/FYVE/PHD"/>
</dbReference>
<evidence type="ECO:0000256" key="3">
    <source>
        <dbReference type="ARBA" id="ARBA00022833"/>
    </source>
</evidence>
<evidence type="ECO:0000313" key="7">
    <source>
        <dbReference type="Proteomes" id="UP000007110"/>
    </source>
</evidence>
<reference evidence="7" key="1">
    <citation type="submission" date="2015-02" db="EMBL/GenBank/DDBJ databases">
        <title>Genome sequencing for Strongylocentrotus purpuratus.</title>
        <authorList>
            <person name="Murali S."/>
            <person name="Liu Y."/>
            <person name="Vee V."/>
            <person name="English A."/>
            <person name="Wang M."/>
            <person name="Skinner E."/>
            <person name="Han Y."/>
            <person name="Muzny D.M."/>
            <person name="Worley K.C."/>
            <person name="Gibbs R.A."/>
        </authorList>
    </citation>
    <scope>NUCLEOTIDE SEQUENCE</scope>
</reference>
<dbReference type="GO" id="GO:0008270">
    <property type="term" value="F:zinc ion binding"/>
    <property type="evidence" value="ECO:0007669"/>
    <property type="project" value="UniProtKB-KW"/>
</dbReference>
<dbReference type="Proteomes" id="UP000007110">
    <property type="component" value="Unassembled WGS sequence"/>
</dbReference>
<dbReference type="SMART" id="SM00064">
    <property type="entry name" value="FYVE"/>
    <property type="match status" value="1"/>
</dbReference>
<dbReference type="SUPFAM" id="SSF48371">
    <property type="entry name" value="ARM repeat"/>
    <property type="match status" value="1"/>
</dbReference>
<dbReference type="SUPFAM" id="SSF57903">
    <property type="entry name" value="FYVE/PHD zinc finger"/>
    <property type="match status" value="1"/>
</dbReference>
<keyword evidence="3" id="KW-0862">Zinc</keyword>
<evidence type="ECO:0000313" key="6">
    <source>
        <dbReference type="EnsemblMetazoa" id="XP_003729449"/>
    </source>
</evidence>